<dbReference type="EC" id="2.4.-.-" evidence="1"/>
<dbReference type="Gene3D" id="3.40.50.2000">
    <property type="entry name" value="Glycogen Phosphorylase B"/>
    <property type="match status" value="1"/>
</dbReference>
<dbReference type="PANTHER" id="PTHR46656:SF3">
    <property type="entry name" value="PUTATIVE-RELATED"/>
    <property type="match status" value="1"/>
</dbReference>
<keyword evidence="1" id="KW-0808">Transferase</keyword>
<protein>
    <submittedName>
        <fullName evidence="1">Glycosyltransferase</fullName>
        <ecNumber evidence="1">2.4.-.-</ecNumber>
    </submittedName>
</protein>
<name>A0ABY5AK76_9CYAN</name>
<organism evidence="1 2">
    <name type="scientific">Phormidium yuhuli AB48</name>
    <dbReference type="NCBI Taxonomy" id="2940671"/>
    <lineage>
        <taxon>Bacteria</taxon>
        <taxon>Bacillati</taxon>
        <taxon>Cyanobacteriota</taxon>
        <taxon>Cyanophyceae</taxon>
        <taxon>Oscillatoriophycideae</taxon>
        <taxon>Oscillatoriales</taxon>
        <taxon>Oscillatoriaceae</taxon>
        <taxon>Phormidium</taxon>
        <taxon>Phormidium yuhuli</taxon>
    </lineage>
</organism>
<keyword evidence="2" id="KW-1185">Reference proteome</keyword>
<evidence type="ECO:0000313" key="1">
    <source>
        <dbReference type="EMBL" id="USR89595.1"/>
    </source>
</evidence>
<accession>A0ABY5AK76</accession>
<keyword evidence="1" id="KW-0328">Glycosyltransferase</keyword>
<dbReference type="GO" id="GO:0016757">
    <property type="term" value="F:glycosyltransferase activity"/>
    <property type="evidence" value="ECO:0007669"/>
    <property type="project" value="UniProtKB-KW"/>
</dbReference>
<sequence length="383" mass="44363">MKLVVEGWRFVHHSFAVANQHQLLEFLRRPQIQVFHRELPYLDHTWQPQSGLFTEAEEQQLREIPPPPLHLRADATLRMVMPYDLSDSDSQRTYVFATTEWRIVQKAMLEMMGIEDFAQAHRDSQTVIITPSYWSRDGFLRAGAVPERVRVVPLGVDTAIFHPAAAAERQRRRQQSQLEGCFAFLNIGVMTWNKGLRMLIKAFAEVTHRYPQARLVLKGSDAIRNSRKFVLESLDEMLTPQERDRVIPRLAYIGRSLSTQELAQLYQTCDAYISPYLAEGFNMPVLEAAASGLPILCTKGGSTDDFTDRRFTRYIDSELKQVEWDQEIRDYLHPSLEHTVTLMSQLIETPSFVEQARRTAPEWVQQGFTWQQIVDRLLGVMER</sequence>
<dbReference type="Pfam" id="PF13692">
    <property type="entry name" value="Glyco_trans_1_4"/>
    <property type="match status" value="1"/>
</dbReference>
<evidence type="ECO:0000313" key="2">
    <source>
        <dbReference type="Proteomes" id="UP001056708"/>
    </source>
</evidence>
<dbReference type="Proteomes" id="UP001056708">
    <property type="component" value="Chromosome"/>
</dbReference>
<dbReference type="RefSeq" id="WP_252660409.1">
    <property type="nucleotide sequence ID" value="NZ_CP098611.1"/>
</dbReference>
<reference evidence="1" key="1">
    <citation type="submission" date="2022-06" db="EMBL/GenBank/DDBJ databases">
        <title>Genome sequence of Phormidium yuhuli AB48 isolated from an industrial photobioreactor environment.</title>
        <authorList>
            <person name="Qiu Y."/>
            <person name="Noonan A.J.C."/>
            <person name="Dofher K."/>
            <person name="Koch M."/>
            <person name="Kieft B."/>
            <person name="Lin X."/>
            <person name="Ziels R.M."/>
            <person name="Hallam S.J."/>
        </authorList>
    </citation>
    <scope>NUCLEOTIDE SEQUENCE</scope>
    <source>
        <strain evidence="1">AB48</strain>
    </source>
</reference>
<dbReference type="PANTHER" id="PTHR46656">
    <property type="entry name" value="PUTATIVE-RELATED"/>
    <property type="match status" value="1"/>
</dbReference>
<proteinExistence type="predicted"/>
<dbReference type="EMBL" id="CP098611">
    <property type="protein sequence ID" value="USR89595.1"/>
    <property type="molecule type" value="Genomic_DNA"/>
</dbReference>
<gene>
    <name evidence="1" type="ORF">NEA10_11950</name>
</gene>
<dbReference type="SUPFAM" id="SSF53756">
    <property type="entry name" value="UDP-Glycosyltransferase/glycogen phosphorylase"/>
    <property type="match status" value="1"/>
</dbReference>